<proteinExistence type="predicted"/>
<name>D3W0D6_9CAUD</name>
<feature type="coiled-coil region" evidence="1">
    <location>
        <begin position="48"/>
        <end position="99"/>
    </location>
</feature>
<reference evidence="3 4" key="1">
    <citation type="journal article" date="2010" name="Appl. Environ. Microbiol.">
        <title>Genome organization and characterization of the virulent lactococcal phage 1358 and its similarities to Listeria phages.</title>
        <authorList>
            <person name="Dupuis M.E."/>
            <person name="Moineau S."/>
        </authorList>
    </citation>
    <scope>NUCLEOTIDE SEQUENCE [LARGE SCALE GENOMIC DNA]</scope>
</reference>
<dbReference type="GeneID" id="24366506"/>
<dbReference type="SMR" id="D3W0D6"/>
<keyword evidence="1" id="KW-0175">Coiled coil</keyword>
<accession>D3W0D6</accession>
<evidence type="ECO:0000313" key="4">
    <source>
        <dbReference type="Proteomes" id="UP000207683"/>
    </source>
</evidence>
<evidence type="ECO:0000256" key="2">
    <source>
        <dbReference type="SAM" id="MobiDB-lite"/>
    </source>
</evidence>
<organism evidence="3 4">
    <name type="scientific">Lactococcus phage 1358</name>
    <dbReference type="NCBI Taxonomy" id="741942"/>
    <lineage>
        <taxon>Viruses</taxon>
        <taxon>Duplodnaviria</taxon>
        <taxon>Heunggongvirae</taxon>
        <taxon>Uroviricota</taxon>
        <taxon>Caudoviricetes</taxon>
        <taxon>Whiteheadvirus</taxon>
        <taxon>Whiteheadvirus wv1358</taxon>
    </lineage>
</organism>
<dbReference type="EMBL" id="GQ403788">
    <property type="protein sequence ID" value="ADD25702.1"/>
    <property type="molecule type" value="Genomic_DNA"/>
</dbReference>
<keyword evidence="4" id="KW-1185">Reference proteome</keyword>
<feature type="compositionally biased region" description="Acidic residues" evidence="2">
    <location>
        <begin position="157"/>
        <end position="168"/>
    </location>
</feature>
<sequence length="210" mass="22662">MSQFKKIIENYLANLADGTAPDANALDALLDAEEPKVYVPKETFIQVKKAADDERAEHKKALDGLQKQVDEGSEAADALKEAQAKVEQYEKDAAAAKADDAFKQTAEKLGVTNPRIIKLALQGNGVDLETIDPELLEVKINGLKDDKDLAGFFKAADDDDEEDEEDDEKGGKNGSIPNGFKVNDNGLKGNKKTENDAITANIAAAFGLKQ</sequence>
<evidence type="ECO:0000313" key="3">
    <source>
        <dbReference type="EMBL" id="ADD25702.1"/>
    </source>
</evidence>
<protein>
    <submittedName>
        <fullName evidence="3">Putative phage structural protein</fullName>
    </submittedName>
</protein>
<dbReference type="RefSeq" id="YP_009140392.1">
    <property type="nucleotide sequence ID" value="NC_027120.1"/>
</dbReference>
<feature type="region of interest" description="Disordered" evidence="2">
    <location>
        <begin position="155"/>
        <end position="194"/>
    </location>
</feature>
<evidence type="ECO:0000256" key="1">
    <source>
        <dbReference type="SAM" id="Coils"/>
    </source>
</evidence>
<dbReference type="Proteomes" id="UP000207683">
    <property type="component" value="Segment"/>
</dbReference>
<dbReference type="KEGG" id="vg:24366506"/>